<protein>
    <submittedName>
        <fullName evidence="1">Uncharacterized protein</fullName>
    </submittedName>
</protein>
<organism evidence="1">
    <name type="scientific">Tetraselmis sp. GSL018</name>
    <dbReference type="NCBI Taxonomy" id="582737"/>
    <lineage>
        <taxon>Eukaryota</taxon>
        <taxon>Viridiplantae</taxon>
        <taxon>Chlorophyta</taxon>
        <taxon>core chlorophytes</taxon>
        <taxon>Chlorodendrophyceae</taxon>
        <taxon>Chlorodendrales</taxon>
        <taxon>Chlorodendraceae</taxon>
        <taxon>Tetraselmis</taxon>
    </lineage>
</organism>
<dbReference type="AlphaFoldDB" id="A0A061RRU3"/>
<sequence length="29" mass="3351">MTVVKVEPETRCSTEVIDLQDDVTLFRLL</sequence>
<gene>
    <name evidence="1" type="ORF">TSPGSL018_29286</name>
</gene>
<name>A0A061RRU3_9CHLO</name>
<dbReference type="EMBL" id="GBEZ01012634">
    <property type="protein sequence ID" value="JAC73271.1"/>
    <property type="molecule type" value="Transcribed_RNA"/>
</dbReference>
<accession>A0A061RRU3</accession>
<proteinExistence type="predicted"/>
<evidence type="ECO:0000313" key="1">
    <source>
        <dbReference type="EMBL" id="JAC73271.1"/>
    </source>
</evidence>
<reference evidence="1" key="1">
    <citation type="submission" date="2014-05" db="EMBL/GenBank/DDBJ databases">
        <title>The transcriptome of the halophilic microalga Tetraselmis sp. GSL018 isolated from the Great Salt Lake, Utah.</title>
        <authorList>
            <person name="Jinkerson R.E."/>
            <person name="D'Adamo S."/>
            <person name="Posewitz M.C."/>
        </authorList>
    </citation>
    <scope>NUCLEOTIDE SEQUENCE</scope>
    <source>
        <strain evidence="1">GSL018</strain>
    </source>
</reference>